<keyword evidence="3" id="KW-1185">Reference proteome</keyword>
<feature type="region of interest" description="Disordered" evidence="1">
    <location>
        <begin position="1"/>
        <end position="94"/>
    </location>
</feature>
<evidence type="ECO:0000313" key="3">
    <source>
        <dbReference type="Proteomes" id="UP000008066"/>
    </source>
</evidence>
<feature type="compositionally biased region" description="Polar residues" evidence="1">
    <location>
        <begin position="200"/>
        <end position="211"/>
    </location>
</feature>
<dbReference type="AlphaFoldDB" id="G0SE94"/>
<dbReference type="RefSeq" id="XP_006696602.1">
    <property type="nucleotide sequence ID" value="XM_006696539.1"/>
</dbReference>
<feature type="compositionally biased region" description="Polar residues" evidence="1">
    <location>
        <begin position="239"/>
        <end position="250"/>
    </location>
</feature>
<sequence length="710" mass="77262">MSKDHKDLKGRAETLRQLQRKDSLTSLLSWTAGRTGIGIPVARPSTAPASYSPSSTNANPPESGSFNSNHNNSKQRRHSHSGHTNSSGSFTIDVKKKARIESGTVRLLASINPAFQQRPSAKTRPAKTSPVVSLKEDNNSDKMSVKTAIKSDSEKGSAPSAGARRPNTPVRYKYPHHSPQRPKSILRNPKPDVSKRPRTPSASSSSEEPGQTTPPLSPSSSTTTSSDAPATPPLSPSLNNKFPQSQTQNKTPREPTVRFAKATIHHIEVYSPGAKLLPVKRKSRSTLSYLDPSWRSLPKNLTQNPVKWRRHQENQKAMGRYWRRTEEEEQMWRREMERRAEEEARAYRSEPAARPGSPELNIWVNGGKLASAVVDDKWPLASETEEEELREQDEEKDKLEEVLAEDEDEVDKLEEVLAEEEKTRGPEQSLDEKKQEDEVSGTKSKSQTDEQTQPTQQHKPQAAPTLDHPTNSYLPLTEPPQLSSPTSEHQQHSTSPSSPSSTESTSPPPNWNPSSTPLKINPFSKPSDERLPLLERRASAPALTALRTSSSRYRSLSRSPARMERTHMGMASPVLKPIAMSVPVPTGTTITTTTSANGVTTTTVTYPTITTTTAGSTYTTTMTVGPAAPSAGPAVYGPGALLSQELIPSPSVSPISSPTLGPIPGSPMLGPMAGLNLNGSASASGSGLNMASPRMHLRKSRLRNAITAKL</sequence>
<feature type="compositionally biased region" description="Low complexity" evidence="1">
    <location>
        <begin position="486"/>
        <end position="505"/>
    </location>
</feature>
<feature type="compositionally biased region" description="Basic and acidic residues" evidence="1">
    <location>
        <begin position="1"/>
        <end position="23"/>
    </location>
</feature>
<feature type="compositionally biased region" description="Polar residues" evidence="1">
    <location>
        <begin position="62"/>
        <end position="72"/>
    </location>
</feature>
<organism evidence="3">
    <name type="scientific">Chaetomium thermophilum (strain DSM 1495 / CBS 144.50 / IMI 039719)</name>
    <name type="common">Thermochaetoides thermophila</name>
    <dbReference type="NCBI Taxonomy" id="759272"/>
    <lineage>
        <taxon>Eukaryota</taxon>
        <taxon>Fungi</taxon>
        <taxon>Dikarya</taxon>
        <taxon>Ascomycota</taxon>
        <taxon>Pezizomycotina</taxon>
        <taxon>Sordariomycetes</taxon>
        <taxon>Sordariomycetidae</taxon>
        <taxon>Sordariales</taxon>
        <taxon>Chaetomiaceae</taxon>
        <taxon>Thermochaetoides</taxon>
    </lineage>
</organism>
<feature type="compositionally biased region" description="Acidic residues" evidence="1">
    <location>
        <begin position="402"/>
        <end position="412"/>
    </location>
</feature>
<feature type="compositionally biased region" description="Polar residues" evidence="1">
    <location>
        <begin position="468"/>
        <end position="485"/>
    </location>
</feature>
<gene>
    <name evidence="2" type="ORF">CTHT_0062940</name>
</gene>
<feature type="compositionally biased region" description="Acidic residues" evidence="1">
    <location>
        <begin position="383"/>
        <end position="392"/>
    </location>
</feature>
<evidence type="ECO:0000313" key="2">
    <source>
        <dbReference type="EMBL" id="EGS18271.1"/>
    </source>
</evidence>
<feature type="compositionally biased region" description="Basic and acidic residues" evidence="1">
    <location>
        <begin position="413"/>
        <end position="437"/>
    </location>
</feature>
<feature type="region of interest" description="Disordered" evidence="1">
    <location>
        <begin position="338"/>
        <end position="363"/>
    </location>
</feature>
<feature type="compositionally biased region" description="Low complexity" evidence="1">
    <location>
        <begin position="218"/>
        <end position="229"/>
    </location>
</feature>
<dbReference type="OrthoDB" id="4588689at2759"/>
<proteinExistence type="predicted"/>
<accession>G0SE94</accession>
<feature type="region of interest" description="Disordered" evidence="1">
    <location>
        <begin position="110"/>
        <end position="255"/>
    </location>
</feature>
<reference evidence="2 3" key="1">
    <citation type="journal article" date="2011" name="Cell">
        <title>Insight into structure and assembly of the nuclear pore complex by utilizing the genome of a eukaryotic thermophile.</title>
        <authorList>
            <person name="Amlacher S."/>
            <person name="Sarges P."/>
            <person name="Flemming D."/>
            <person name="van Noort V."/>
            <person name="Kunze R."/>
            <person name="Devos D.P."/>
            <person name="Arumugam M."/>
            <person name="Bork P."/>
            <person name="Hurt E."/>
        </authorList>
    </citation>
    <scope>NUCLEOTIDE SEQUENCE [LARGE SCALE GENOMIC DNA]</scope>
    <source>
        <strain evidence="3">DSM 1495 / CBS 144.50 / IMI 039719</strain>
    </source>
</reference>
<dbReference type="Proteomes" id="UP000008066">
    <property type="component" value="Unassembled WGS sequence"/>
</dbReference>
<feature type="compositionally biased region" description="Basic and acidic residues" evidence="1">
    <location>
        <begin position="134"/>
        <end position="155"/>
    </location>
</feature>
<dbReference type="GeneID" id="18260332"/>
<feature type="region of interest" description="Disordered" evidence="1">
    <location>
        <begin position="376"/>
        <end position="527"/>
    </location>
</feature>
<feature type="compositionally biased region" description="Low complexity" evidence="1">
    <location>
        <begin position="44"/>
        <end position="61"/>
    </location>
</feature>
<name>G0SE94_CHATD</name>
<dbReference type="HOGENOM" id="CLU_388826_0_0_1"/>
<protein>
    <submittedName>
        <fullName evidence="2">Uncharacterized protein</fullName>
    </submittedName>
</protein>
<feature type="compositionally biased region" description="Basic and acidic residues" evidence="1">
    <location>
        <begin position="338"/>
        <end position="348"/>
    </location>
</feature>
<dbReference type="EMBL" id="GL988046">
    <property type="protein sequence ID" value="EGS18271.1"/>
    <property type="molecule type" value="Genomic_DNA"/>
</dbReference>
<dbReference type="eggNOG" id="ENOG502R6U7">
    <property type="taxonomic scope" value="Eukaryota"/>
</dbReference>
<dbReference type="KEGG" id="cthr:CTHT_0062940"/>
<feature type="compositionally biased region" description="Polar residues" evidence="1">
    <location>
        <begin position="441"/>
        <end position="459"/>
    </location>
</feature>
<evidence type="ECO:0000256" key="1">
    <source>
        <dbReference type="SAM" id="MobiDB-lite"/>
    </source>
</evidence>